<dbReference type="EC" id="3.1.1.11" evidence="4 10"/>
<dbReference type="PROSITE" id="PS00503">
    <property type="entry name" value="PECTINESTERASE_2"/>
    <property type="match status" value="1"/>
</dbReference>
<gene>
    <name evidence="12" type="ORF">SAY87_013247</name>
</gene>
<evidence type="ECO:0000256" key="3">
    <source>
        <dbReference type="ARBA" id="ARBA00007786"/>
    </source>
</evidence>
<reference evidence="12 13" key="1">
    <citation type="journal article" date="2023" name="Hortic Res">
        <title>Pangenome of water caltrop reveals structural variations and asymmetric subgenome divergence after allopolyploidization.</title>
        <authorList>
            <person name="Zhang X."/>
            <person name="Chen Y."/>
            <person name="Wang L."/>
            <person name="Yuan Y."/>
            <person name="Fang M."/>
            <person name="Shi L."/>
            <person name="Lu R."/>
            <person name="Comes H.P."/>
            <person name="Ma Y."/>
            <person name="Chen Y."/>
            <person name="Huang G."/>
            <person name="Zhou Y."/>
            <person name="Zheng Z."/>
            <person name="Qiu Y."/>
        </authorList>
    </citation>
    <scope>NUCLEOTIDE SEQUENCE [LARGE SCALE GENOMIC DNA]</scope>
    <source>
        <tissue evidence="12">Roots</tissue>
    </source>
</reference>
<proteinExistence type="inferred from homology"/>
<dbReference type="Pfam" id="PF01095">
    <property type="entry name" value="Pectinesterase"/>
    <property type="match status" value="1"/>
</dbReference>
<dbReference type="Gene3D" id="2.160.20.10">
    <property type="entry name" value="Single-stranded right-handed beta-helix, Pectin lyase-like"/>
    <property type="match status" value="1"/>
</dbReference>
<evidence type="ECO:0000256" key="8">
    <source>
        <dbReference type="ARBA" id="ARBA00023180"/>
    </source>
</evidence>
<dbReference type="EMBL" id="JAXIOK010000008">
    <property type="protein sequence ID" value="KAK4763809.1"/>
    <property type="molecule type" value="Genomic_DNA"/>
</dbReference>
<feature type="signal peptide" evidence="10">
    <location>
        <begin position="1"/>
        <end position="24"/>
    </location>
</feature>
<dbReference type="InterPro" id="IPR035513">
    <property type="entry name" value="Invertase/methylesterase_inhib"/>
</dbReference>
<keyword evidence="8" id="KW-0325">Glycoprotein</keyword>
<evidence type="ECO:0000256" key="10">
    <source>
        <dbReference type="RuleBase" id="RU000589"/>
    </source>
</evidence>
<feature type="active site" evidence="9">
    <location>
        <position position="400"/>
    </location>
</feature>
<evidence type="ECO:0000313" key="12">
    <source>
        <dbReference type="EMBL" id="KAK4763809.1"/>
    </source>
</evidence>
<name>A0AAN7KB81_9MYRT</name>
<keyword evidence="6 10" id="KW-0063">Aspartyl esterase</keyword>
<dbReference type="Gene3D" id="1.20.140.40">
    <property type="entry name" value="Invertase/pectin methylesterase inhibitor family protein"/>
    <property type="match status" value="1"/>
</dbReference>
<keyword evidence="5 10" id="KW-0378">Hydrolase</keyword>
<dbReference type="InterPro" id="IPR000070">
    <property type="entry name" value="Pectinesterase_cat"/>
</dbReference>
<evidence type="ECO:0000256" key="7">
    <source>
        <dbReference type="ARBA" id="ARBA00023157"/>
    </source>
</evidence>
<dbReference type="Proteomes" id="UP001345219">
    <property type="component" value="Chromosome 11"/>
</dbReference>
<dbReference type="GO" id="GO:0004857">
    <property type="term" value="F:enzyme inhibitor activity"/>
    <property type="evidence" value="ECO:0007669"/>
    <property type="project" value="InterPro"/>
</dbReference>
<dbReference type="InterPro" id="IPR012334">
    <property type="entry name" value="Pectin_lyas_fold"/>
</dbReference>
<dbReference type="PANTHER" id="PTHR31707">
    <property type="entry name" value="PECTINESTERASE"/>
    <property type="match status" value="1"/>
</dbReference>
<comment type="catalytic activity">
    <reaction evidence="10">
        <text>[(1-&gt;4)-alpha-D-galacturonosyl methyl ester](n) + n H2O = [(1-&gt;4)-alpha-D-galacturonosyl](n) + n methanol + n H(+)</text>
        <dbReference type="Rhea" id="RHEA:22380"/>
        <dbReference type="Rhea" id="RHEA-COMP:14570"/>
        <dbReference type="Rhea" id="RHEA-COMP:14573"/>
        <dbReference type="ChEBI" id="CHEBI:15377"/>
        <dbReference type="ChEBI" id="CHEBI:15378"/>
        <dbReference type="ChEBI" id="CHEBI:17790"/>
        <dbReference type="ChEBI" id="CHEBI:140522"/>
        <dbReference type="ChEBI" id="CHEBI:140523"/>
        <dbReference type="EC" id="3.1.1.11"/>
    </reaction>
</comment>
<dbReference type="SUPFAM" id="SSF101148">
    <property type="entry name" value="Plant invertase/pectin methylesterase inhibitor"/>
    <property type="match status" value="1"/>
</dbReference>
<dbReference type="FunFam" id="2.160.20.10:FF:000001">
    <property type="entry name" value="Pectinesterase"/>
    <property type="match status" value="1"/>
</dbReference>
<sequence>MDNTRRGNLIFFSNLFLFSSLGHASAVVAGRTAALQTGDIDPIHHGDLHEEIARSHCEGTLYPELCVSTVAAFPDLASKSLPQVIAAAINLTSGEVHAADDNCTRLEQNWLKQLAPLDRRALDDCRELFQETVDEFNGALSDLSGTSSSSKHIHDLQTLLSGAMTNQYTCLDGFAYSESNATVRKRIEKRLVKISQHVSNSLAMLKKIPGANDTRSEVLPEYGRLRKGFPSWVSRKDRRLLQTSTGGIKYNLVVAKDGSGNFNNIADAVAAAPNSNTARFVIYIKAGTYFENIEVDSEKTNLMFVGDGIGKTLVKGNRNVVDGWTTFRSATVAVVGNGFIAKGITFENYAGPDKSQAVAFRSGSDLSVFYQCSFVAYQDTLYVHSLRQFYRECNVYGTVDFIFGNAAVVFQDCNLYARKPSSNQKNTFTAQGREDPNQNTGISVLNCKVTAASDLIPVKSSFKTYLGRPWKQYSRTVFMKSNIDDVVDPAGWLEWDGSFALSTLYYGEYLNRGNGSSTIKRVTWPGYRVISSSTEASKFTVGQFIQGTQWLDSTGVPYYAGLS</sequence>
<dbReference type="AlphaFoldDB" id="A0AAN7KB81"/>
<evidence type="ECO:0000313" key="13">
    <source>
        <dbReference type="Proteomes" id="UP001345219"/>
    </source>
</evidence>
<organism evidence="12 13">
    <name type="scientific">Trapa incisa</name>
    <dbReference type="NCBI Taxonomy" id="236973"/>
    <lineage>
        <taxon>Eukaryota</taxon>
        <taxon>Viridiplantae</taxon>
        <taxon>Streptophyta</taxon>
        <taxon>Embryophyta</taxon>
        <taxon>Tracheophyta</taxon>
        <taxon>Spermatophyta</taxon>
        <taxon>Magnoliopsida</taxon>
        <taxon>eudicotyledons</taxon>
        <taxon>Gunneridae</taxon>
        <taxon>Pentapetalae</taxon>
        <taxon>rosids</taxon>
        <taxon>malvids</taxon>
        <taxon>Myrtales</taxon>
        <taxon>Lythraceae</taxon>
        <taxon>Trapa</taxon>
    </lineage>
</organism>
<dbReference type="SUPFAM" id="SSF51126">
    <property type="entry name" value="Pectin lyase-like"/>
    <property type="match status" value="1"/>
</dbReference>
<dbReference type="GO" id="GO:0042545">
    <property type="term" value="P:cell wall modification"/>
    <property type="evidence" value="ECO:0007669"/>
    <property type="project" value="UniProtKB-UniRule"/>
</dbReference>
<dbReference type="GO" id="GO:0030599">
    <property type="term" value="F:pectinesterase activity"/>
    <property type="evidence" value="ECO:0007669"/>
    <property type="project" value="UniProtKB-UniRule"/>
</dbReference>
<evidence type="ECO:0000259" key="11">
    <source>
        <dbReference type="SMART" id="SM00856"/>
    </source>
</evidence>
<evidence type="ECO:0000256" key="6">
    <source>
        <dbReference type="ARBA" id="ARBA00023085"/>
    </source>
</evidence>
<keyword evidence="13" id="KW-1185">Reference proteome</keyword>
<evidence type="ECO:0000256" key="5">
    <source>
        <dbReference type="ARBA" id="ARBA00022801"/>
    </source>
</evidence>
<evidence type="ECO:0000256" key="4">
    <source>
        <dbReference type="ARBA" id="ARBA00013229"/>
    </source>
</evidence>
<feature type="chain" id="PRO_5042669096" description="Pectinesterase" evidence="10">
    <location>
        <begin position="25"/>
        <end position="563"/>
    </location>
</feature>
<evidence type="ECO:0000256" key="2">
    <source>
        <dbReference type="ARBA" id="ARBA00006027"/>
    </source>
</evidence>
<keyword evidence="7" id="KW-1015">Disulfide bond</keyword>
<comment type="similarity">
    <text evidence="2">In the N-terminal section; belongs to the PMEI family.</text>
</comment>
<comment type="pathway">
    <text evidence="1 10">Glycan metabolism; pectin degradation; 2-dehydro-3-deoxy-D-gluconate from pectin: step 1/5.</text>
</comment>
<dbReference type="InterPro" id="IPR006501">
    <property type="entry name" value="Pectinesterase_inhib_dom"/>
</dbReference>
<dbReference type="Pfam" id="PF04043">
    <property type="entry name" value="PMEI"/>
    <property type="match status" value="1"/>
</dbReference>
<dbReference type="InterPro" id="IPR011050">
    <property type="entry name" value="Pectin_lyase_fold/virulence"/>
</dbReference>
<dbReference type="CDD" id="cd15798">
    <property type="entry name" value="PMEI-like_3"/>
    <property type="match status" value="1"/>
</dbReference>
<dbReference type="SMART" id="SM00856">
    <property type="entry name" value="PMEI"/>
    <property type="match status" value="1"/>
</dbReference>
<feature type="domain" description="Pectinesterase inhibitor" evidence="11">
    <location>
        <begin position="48"/>
        <end position="204"/>
    </location>
</feature>
<keyword evidence="10" id="KW-0732">Signal</keyword>
<protein>
    <recommendedName>
        <fullName evidence="4 10">Pectinesterase</fullName>
        <ecNumber evidence="4 10">3.1.1.11</ecNumber>
    </recommendedName>
</protein>
<evidence type="ECO:0000256" key="9">
    <source>
        <dbReference type="PROSITE-ProRule" id="PRU10040"/>
    </source>
</evidence>
<dbReference type="InterPro" id="IPR033131">
    <property type="entry name" value="Pectinesterase_Asp_AS"/>
</dbReference>
<evidence type="ECO:0000256" key="1">
    <source>
        <dbReference type="ARBA" id="ARBA00005184"/>
    </source>
</evidence>
<accession>A0AAN7KB81</accession>
<dbReference type="GO" id="GO:0045490">
    <property type="term" value="P:pectin catabolic process"/>
    <property type="evidence" value="ECO:0007669"/>
    <property type="project" value="UniProtKB-UniRule"/>
</dbReference>
<comment type="caution">
    <text evidence="12">The sequence shown here is derived from an EMBL/GenBank/DDBJ whole genome shotgun (WGS) entry which is preliminary data.</text>
</comment>
<dbReference type="NCBIfam" id="TIGR01614">
    <property type="entry name" value="PME_inhib"/>
    <property type="match status" value="1"/>
</dbReference>
<dbReference type="FunFam" id="1.20.140.40:FF:000010">
    <property type="entry name" value="Pectinesterase"/>
    <property type="match status" value="1"/>
</dbReference>
<comment type="similarity">
    <text evidence="3">In the C-terminal section; belongs to the pectinesterase family.</text>
</comment>